<dbReference type="EMBL" id="BKAJ01000099">
    <property type="protein sequence ID" value="GEP58372.1"/>
    <property type="molecule type" value="Genomic_DNA"/>
</dbReference>
<protein>
    <submittedName>
        <fullName evidence="2">Uncharacterized protein</fullName>
    </submittedName>
</protein>
<keyword evidence="3" id="KW-1185">Reference proteome</keyword>
<dbReference type="Proteomes" id="UP000321058">
    <property type="component" value="Unassembled WGS sequence"/>
</dbReference>
<reference evidence="2 3" key="1">
    <citation type="submission" date="2019-07" db="EMBL/GenBank/DDBJ databases">
        <title>Whole genome shotgun sequence of Reyranella soli NBRC 108950.</title>
        <authorList>
            <person name="Hosoyama A."/>
            <person name="Uohara A."/>
            <person name="Ohji S."/>
            <person name="Ichikawa N."/>
        </authorList>
    </citation>
    <scope>NUCLEOTIDE SEQUENCE [LARGE SCALE GENOMIC DNA]</scope>
    <source>
        <strain evidence="2 3">NBRC 108950</strain>
    </source>
</reference>
<gene>
    <name evidence="2" type="ORF">RSO01_55380</name>
</gene>
<dbReference type="OrthoDB" id="9848502at2"/>
<sequence>MRSVVVVLLGLIAGVHAAQAQAWLTVADAEGRFWLEMPVPFDLPPSQVAPDGTVTFAYVHETPELALRFEVVDHGEAMQVLPMPVSRMWDSERMVQVRSHVVGRRTYRVVAIFPPELEGDATILRFMRSVHYNDDAN</sequence>
<feature type="signal peptide" evidence="1">
    <location>
        <begin position="1"/>
        <end position="17"/>
    </location>
</feature>
<keyword evidence="1" id="KW-0732">Signal</keyword>
<comment type="caution">
    <text evidence="2">The sequence shown here is derived from an EMBL/GenBank/DDBJ whole genome shotgun (WGS) entry which is preliminary data.</text>
</comment>
<name>A0A512NHI4_9HYPH</name>
<accession>A0A512NHI4</accession>
<feature type="chain" id="PRO_5021964805" evidence="1">
    <location>
        <begin position="18"/>
        <end position="137"/>
    </location>
</feature>
<evidence type="ECO:0000313" key="3">
    <source>
        <dbReference type="Proteomes" id="UP000321058"/>
    </source>
</evidence>
<evidence type="ECO:0000313" key="2">
    <source>
        <dbReference type="EMBL" id="GEP58372.1"/>
    </source>
</evidence>
<dbReference type="AlphaFoldDB" id="A0A512NHI4"/>
<organism evidence="2 3">
    <name type="scientific">Reyranella soli</name>
    <dbReference type="NCBI Taxonomy" id="1230389"/>
    <lineage>
        <taxon>Bacteria</taxon>
        <taxon>Pseudomonadati</taxon>
        <taxon>Pseudomonadota</taxon>
        <taxon>Alphaproteobacteria</taxon>
        <taxon>Hyphomicrobiales</taxon>
        <taxon>Reyranellaceae</taxon>
        <taxon>Reyranella</taxon>
    </lineage>
</organism>
<dbReference type="RefSeq" id="WP_147153539.1">
    <property type="nucleotide sequence ID" value="NZ_BKAJ01000099.1"/>
</dbReference>
<proteinExistence type="predicted"/>
<evidence type="ECO:0000256" key="1">
    <source>
        <dbReference type="SAM" id="SignalP"/>
    </source>
</evidence>